<sequence>MSGLVCLSPGPPTDNTQPTPVSRSVPSRPFLFRFFFTKSIGEMGSTANEPAPVDGTGTTADKDAPNEERVGPDSAPPAADTTISGPRLWLLISGMMLGVYLVGLDTTMLGTVIPTLTNYFGTVEDLSWYSTVYDLVSCMFTPLVGRIFTIFRDKHVYLISMVVFLVGTVICAVSTTSSVFILGRAVNGLGAAGLVTGALLVIRAACKPSIRPVATAITMAMIPTGSVTGPLIAGVLAGHVGWRWCFWIFLPMGGFVIATTLLMPIPDHMSKPTMEEALRLTRTSLDPVGFILFAGATSTLLFATTWGGAVYAWSSSTIIGLLCGCACLSVAFILWTRQAGDNALIPMSTLRRRPVVMGIVFTFFQGGASQMIPYYLPLWFQAINGDSAATSAIHMLPSILAQISALITFGALVRKFQYIPPWAILGSLLTSVGSALYTTFSLNTTVGRWIGYQIMTSAGRGFAFQVPIVAIQENVPAEENATSMASANVFMLFGAAVATSISQTIFQNYLPQYLDQYAPSVDATAALHVGATEVRNLVPPDQLVGLLTAYNMALTAMFYLPVACSALACLAAFALPWTPLNRK</sequence>
<feature type="transmembrane region" description="Helical" evidence="7">
    <location>
        <begin position="419"/>
        <end position="437"/>
    </location>
</feature>
<feature type="region of interest" description="Disordered" evidence="6">
    <location>
        <begin position="1"/>
        <end position="24"/>
    </location>
</feature>
<dbReference type="Pfam" id="PF07690">
    <property type="entry name" value="MFS_1"/>
    <property type="match status" value="1"/>
</dbReference>
<keyword evidence="5 7" id="KW-0472">Membrane</keyword>
<keyword evidence="4 7" id="KW-1133">Transmembrane helix</keyword>
<name>A0ABR2UTW7_9PEZI</name>
<feature type="transmembrane region" description="Helical" evidence="7">
    <location>
        <begin position="388"/>
        <end position="412"/>
    </location>
</feature>
<evidence type="ECO:0000256" key="2">
    <source>
        <dbReference type="ARBA" id="ARBA00007520"/>
    </source>
</evidence>
<reference evidence="9 10" key="1">
    <citation type="journal article" date="2024" name="J. Plant Pathol.">
        <title>Sequence and assembly of the genome of Seiridium unicorne, isolate CBS 538.82, causal agent of cypress canker disease.</title>
        <authorList>
            <person name="Scali E."/>
            <person name="Rocca G.D."/>
            <person name="Danti R."/>
            <person name="Garbelotto M."/>
            <person name="Barberini S."/>
            <person name="Baroncelli R."/>
            <person name="Emiliani G."/>
        </authorList>
    </citation>
    <scope>NUCLEOTIDE SEQUENCE [LARGE SCALE GENOMIC DNA]</scope>
    <source>
        <strain evidence="9 10">BM-138-508</strain>
    </source>
</reference>
<dbReference type="SUPFAM" id="SSF103473">
    <property type="entry name" value="MFS general substrate transporter"/>
    <property type="match status" value="1"/>
</dbReference>
<keyword evidence="3 7" id="KW-0812">Transmembrane</keyword>
<feature type="transmembrane region" description="Helical" evidence="7">
    <location>
        <begin position="88"/>
        <end position="114"/>
    </location>
</feature>
<feature type="transmembrane region" description="Helical" evidence="7">
    <location>
        <begin position="483"/>
        <end position="506"/>
    </location>
</feature>
<dbReference type="InterPro" id="IPR020846">
    <property type="entry name" value="MFS_dom"/>
</dbReference>
<dbReference type="EMBL" id="JARVKF010000394">
    <property type="protein sequence ID" value="KAK9418021.1"/>
    <property type="molecule type" value="Genomic_DNA"/>
</dbReference>
<evidence type="ECO:0000256" key="1">
    <source>
        <dbReference type="ARBA" id="ARBA00004141"/>
    </source>
</evidence>
<comment type="subcellular location">
    <subcellularLocation>
        <location evidence="1">Membrane</location>
        <topology evidence="1">Multi-pass membrane protein</topology>
    </subcellularLocation>
</comment>
<proteinExistence type="inferred from homology"/>
<feature type="transmembrane region" description="Helical" evidence="7">
    <location>
        <begin position="449"/>
        <end position="471"/>
    </location>
</feature>
<feature type="transmembrane region" description="Helical" evidence="7">
    <location>
        <begin position="310"/>
        <end position="335"/>
    </location>
</feature>
<dbReference type="Proteomes" id="UP001408356">
    <property type="component" value="Unassembled WGS sequence"/>
</dbReference>
<evidence type="ECO:0000256" key="6">
    <source>
        <dbReference type="SAM" id="MobiDB-lite"/>
    </source>
</evidence>
<comment type="caution">
    <text evidence="9">The sequence shown here is derived from an EMBL/GenBank/DDBJ whole genome shotgun (WGS) entry which is preliminary data.</text>
</comment>
<feature type="compositionally biased region" description="Basic and acidic residues" evidence="6">
    <location>
        <begin position="60"/>
        <end position="71"/>
    </location>
</feature>
<organism evidence="9 10">
    <name type="scientific">Seiridium unicorne</name>
    <dbReference type="NCBI Taxonomy" id="138068"/>
    <lineage>
        <taxon>Eukaryota</taxon>
        <taxon>Fungi</taxon>
        <taxon>Dikarya</taxon>
        <taxon>Ascomycota</taxon>
        <taxon>Pezizomycotina</taxon>
        <taxon>Sordariomycetes</taxon>
        <taxon>Xylariomycetidae</taxon>
        <taxon>Amphisphaeriales</taxon>
        <taxon>Sporocadaceae</taxon>
        <taxon>Seiridium</taxon>
    </lineage>
</organism>
<dbReference type="Gene3D" id="1.20.1250.20">
    <property type="entry name" value="MFS general substrate transporter like domains"/>
    <property type="match status" value="1"/>
</dbReference>
<feature type="transmembrane region" description="Helical" evidence="7">
    <location>
        <begin position="213"/>
        <end position="240"/>
    </location>
</feature>
<feature type="transmembrane region" description="Helical" evidence="7">
    <location>
        <begin position="556"/>
        <end position="577"/>
    </location>
</feature>
<evidence type="ECO:0000313" key="9">
    <source>
        <dbReference type="EMBL" id="KAK9418021.1"/>
    </source>
</evidence>
<feature type="transmembrane region" description="Helical" evidence="7">
    <location>
        <begin position="285"/>
        <end position="304"/>
    </location>
</feature>
<evidence type="ECO:0000256" key="4">
    <source>
        <dbReference type="ARBA" id="ARBA00022989"/>
    </source>
</evidence>
<dbReference type="PANTHER" id="PTHR23501:SF193">
    <property type="entry name" value="MULTIDRUG TRANSPORTER, PUTATIVE (AFU_ORTHOLOGUE AFUA_8G00940)-RELATED"/>
    <property type="match status" value="1"/>
</dbReference>
<accession>A0ABR2UTW7</accession>
<evidence type="ECO:0000313" key="10">
    <source>
        <dbReference type="Proteomes" id="UP001408356"/>
    </source>
</evidence>
<feature type="region of interest" description="Disordered" evidence="6">
    <location>
        <begin position="45"/>
        <end position="80"/>
    </location>
</feature>
<dbReference type="PANTHER" id="PTHR23501">
    <property type="entry name" value="MAJOR FACILITATOR SUPERFAMILY"/>
    <property type="match status" value="1"/>
</dbReference>
<feature type="transmembrane region" description="Helical" evidence="7">
    <location>
        <begin position="246"/>
        <end position="265"/>
    </location>
</feature>
<feature type="transmembrane region" description="Helical" evidence="7">
    <location>
        <begin position="156"/>
        <end position="182"/>
    </location>
</feature>
<evidence type="ECO:0000256" key="3">
    <source>
        <dbReference type="ARBA" id="ARBA00022692"/>
    </source>
</evidence>
<dbReference type="InterPro" id="IPR011701">
    <property type="entry name" value="MFS"/>
</dbReference>
<comment type="similarity">
    <text evidence="2">Belongs to the major facilitator superfamily. TCR/Tet family.</text>
</comment>
<evidence type="ECO:0000259" key="8">
    <source>
        <dbReference type="PROSITE" id="PS50850"/>
    </source>
</evidence>
<feature type="domain" description="Major facilitator superfamily (MFS) profile" evidence="8">
    <location>
        <begin position="91"/>
        <end position="580"/>
    </location>
</feature>
<feature type="transmembrane region" description="Helical" evidence="7">
    <location>
        <begin position="355"/>
        <end position="376"/>
    </location>
</feature>
<evidence type="ECO:0000256" key="5">
    <source>
        <dbReference type="ARBA" id="ARBA00023136"/>
    </source>
</evidence>
<dbReference type="PROSITE" id="PS50850">
    <property type="entry name" value="MFS"/>
    <property type="match status" value="1"/>
</dbReference>
<feature type="transmembrane region" description="Helical" evidence="7">
    <location>
        <begin position="126"/>
        <end position="144"/>
    </location>
</feature>
<feature type="transmembrane region" description="Helical" evidence="7">
    <location>
        <begin position="188"/>
        <end position="206"/>
    </location>
</feature>
<protein>
    <submittedName>
        <fullName evidence="9">MFS transporter</fullName>
    </submittedName>
</protein>
<dbReference type="Gene3D" id="1.20.1720.10">
    <property type="entry name" value="Multidrug resistance protein D"/>
    <property type="match status" value="1"/>
</dbReference>
<keyword evidence="10" id="KW-1185">Reference proteome</keyword>
<dbReference type="InterPro" id="IPR036259">
    <property type="entry name" value="MFS_trans_sf"/>
</dbReference>
<gene>
    <name evidence="9" type="ORF">SUNI508_08450</name>
</gene>
<evidence type="ECO:0000256" key="7">
    <source>
        <dbReference type="SAM" id="Phobius"/>
    </source>
</evidence>